<reference evidence="3" key="1">
    <citation type="journal article" date="2017" name="Proc. Natl. Acad. Sci. U.S.A.">
        <title>Simulation of Deepwater Horizon oil plume reveals substrate specialization within a complex community of hydrocarbon degraders.</title>
        <authorList>
            <person name="Hu P."/>
            <person name="Dubinsky E.A."/>
            <person name="Probst A.J."/>
            <person name="Wang J."/>
            <person name="Sieber C.M.K."/>
            <person name="Tom L.M."/>
            <person name="Gardinali P."/>
            <person name="Banfield J.F."/>
            <person name="Atlas R.M."/>
            <person name="Andersen G.L."/>
        </authorList>
    </citation>
    <scope>NUCLEOTIDE SEQUENCE [LARGE SCALE GENOMIC DNA]</scope>
</reference>
<gene>
    <name evidence="2" type="ORF">A9R00_01770</name>
</gene>
<dbReference type="Proteomes" id="UP000227088">
    <property type="component" value="Unassembled WGS sequence"/>
</dbReference>
<evidence type="ECO:0000313" key="3">
    <source>
        <dbReference type="Proteomes" id="UP000227088"/>
    </source>
</evidence>
<keyword evidence="1" id="KW-0175">Coiled coil</keyword>
<feature type="coiled-coil region" evidence="1">
    <location>
        <begin position="58"/>
        <end position="85"/>
    </location>
</feature>
<protein>
    <submittedName>
        <fullName evidence="2">Uncharacterized protein</fullName>
    </submittedName>
</protein>
<comment type="caution">
    <text evidence="2">The sequence shown here is derived from an EMBL/GenBank/DDBJ whole genome shotgun (WGS) entry which is preliminary data.</text>
</comment>
<evidence type="ECO:0000256" key="1">
    <source>
        <dbReference type="SAM" id="Coils"/>
    </source>
</evidence>
<dbReference type="AlphaFoldDB" id="A0A1Y5I243"/>
<sequence length="86" mass="9913">MKKEQLYHQIAHACLQVLKTPPKSDNKEQVKAVYEAIDQAFHNQFALLSSELDDCKQRLELIGELDETEHNLKDAQKIARQDSAKH</sequence>
<evidence type="ECO:0000313" key="2">
    <source>
        <dbReference type="EMBL" id="OUS41272.1"/>
    </source>
</evidence>
<accession>A0A1Y5I243</accession>
<dbReference type="EMBL" id="MABE01000103">
    <property type="protein sequence ID" value="OUS41272.1"/>
    <property type="molecule type" value="Genomic_DNA"/>
</dbReference>
<organism evidence="2 3">
    <name type="scientific">Oleispira antarctica</name>
    <dbReference type="NCBI Taxonomy" id="188908"/>
    <lineage>
        <taxon>Bacteria</taxon>
        <taxon>Pseudomonadati</taxon>
        <taxon>Pseudomonadota</taxon>
        <taxon>Gammaproteobacteria</taxon>
        <taxon>Oceanospirillales</taxon>
        <taxon>Oceanospirillaceae</taxon>
        <taxon>Oleispira</taxon>
    </lineage>
</organism>
<proteinExistence type="predicted"/>
<name>A0A1Y5I243_OLEAN</name>